<dbReference type="EMBL" id="LANP01000004">
    <property type="protein sequence ID" value="KJV57093.1"/>
    <property type="molecule type" value="Genomic_DNA"/>
</dbReference>
<reference evidence="2 3" key="1">
    <citation type="submission" date="2015-02" db="EMBL/GenBank/DDBJ databases">
        <title>Genome Sequencing of Rickettsiales.</title>
        <authorList>
            <person name="Daugherty S.C."/>
            <person name="Su Q."/>
            <person name="Abolude K."/>
            <person name="Beier-Sexton M."/>
            <person name="Carlyon J.A."/>
            <person name="Carter R."/>
            <person name="Day N.P."/>
            <person name="Dumler S.J."/>
            <person name="Dyachenko V."/>
            <person name="Godinez A."/>
            <person name="Kurtti T.J."/>
            <person name="Lichay M."/>
            <person name="Mullins K.E."/>
            <person name="Ott S."/>
            <person name="Pappas-Brown V."/>
            <person name="Paris D.H."/>
            <person name="Patel P."/>
            <person name="Richards A.L."/>
            <person name="Sadzewicz L."/>
            <person name="Sears K."/>
            <person name="Seidman D."/>
            <person name="Sengamalay N."/>
            <person name="Stenos J."/>
            <person name="Tallon L.J."/>
            <person name="Vincent G."/>
            <person name="Fraser C.M."/>
            <person name="Munderloh U."/>
            <person name="Dunning-Hotopp J.C."/>
        </authorList>
    </citation>
    <scope>NUCLEOTIDE SEQUENCE [LARGE SCALE GENOMIC DNA]</scope>
    <source>
        <strain evidence="2 3">Fuller</strain>
    </source>
</reference>
<dbReference type="RefSeq" id="WP_045797001.1">
    <property type="nucleotide sequence ID" value="NZ_LANP01000004.1"/>
</dbReference>
<dbReference type="SUPFAM" id="SSF52833">
    <property type="entry name" value="Thioredoxin-like"/>
    <property type="match status" value="1"/>
</dbReference>
<dbReference type="Proteomes" id="UP000033616">
    <property type="component" value="Unassembled WGS sequence"/>
</dbReference>
<comment type="caution">
    <text evidence="2">The sequence shown here is derived from an EMBL/GenBank/DDBJ whole genome shotgun (WGS) entry which is preliminary data.</text>
</comment>
<sequence length="274" mass="30872">MMILSIYKKAVTAVVVLILCSSIVYAKLLENASTTIELVSHQANDLTLEKINEHIKQYILDHPEVIVASIDAMQKRKQQQELELFSKVISEQLKILHDTHKLPSIGNGDIIVNIFYDYHCKYCKQLNVSINKLIAKNKDIKVIWLPLPILGELSNYSARVALAVYQVSPGKFDLFHNKMMSLTKITSQAIESILVEYQINVDEVLNLTNSSNVQNIISEINNIALKCRLNGVPLTVIDGQVYSGLVDKLQLGIDAARERKKNNQAVVCPIEYKQ</sequence>
<dbReference type="Gene3D" id="3.40.30.10">
    <property type="entry name" value="Glutaredoxin"/>
    <property type="match status" value="1"/>
</dbReference>
<dbReference type="STRING" id="1359168.OCHUTO_0214"/>
<dbReference type="Pfam" id="PF01323">
    <property type="entry name" value="DSBA"/>
    <property type="match status" value="1"/>
</dbReference>
<dbReference type="PATRIC" id="fig|1359168.3.peg.916"/>
<gene>
    <name evidence="2" type="ORF">OCHUTO_0214</name>
</gene>
<keyword evidence="3" id="KW-1185">Reference proteome</keyword>
<evidence type="ECO:0000259" key="1">
    <source>
        <dbReference type="Pfam" id="PF01323"/>
    </source>
</evidence>
<dbReference type="AlphaFoldDB" id="A0A0F3MMW0"/>
<protein>
    <submittedName>
        <fullName evidence="2">DSBA-like thioredoxin domain protein</fullName>
    </submittedName>
</protein>
<dbReference type="OrthoDB" id="9780147at2"/>
<dbReference type="InterPro" id="IPR036249">
    <property type="entry name" value="Thioredoxin-like_sf"/>
</dbReference>
<feature type="domain" description="DSBA-like thioredoxin" evidence="1">
    <location>
        <begin position="112"/>
        <end position="245"/>
    </location>
</feature>
<proteinExistence type="predicted"/>
<name>A0A0F3MMW0_9RICK</name>
<accession>A0A0F3MMW0</accession>
<evidence type="ECO:0000313" key="2">
    <source>
        <dbReference type="EMBL" id="KJV57093.1"/>
    </source>
</evidence>
<evidence type="ECO:0000313" key="3">
    <source>
        <dbReference type="Proteomes" id="UP000033616"/>
    </source>
</evidence>
<dbReference type="GO" id="GO:0016491">
    <property type="term" value="F:oxidoreductase activity"/>
    <property type="evidence" value="ECO:0007669"/>
    <property type="project" value="InterPro"/>
</dbReference>
<dbReference type="InterPro" id="IPR001853">
    <property type="entry name" value="DSBA-like_thioredoxin_dom"/>
</dbReference>
<organism evidence="2 3">
    <name type="scientific">Orientia chuto str. Dubai</name>
    <dbReference type="NCBI Taxonomy" id="1359168"/>
    <lineage>
        <taxon>Bacteria</taxon>
        <taxon>Pseudomonadati</taxon>
        <taxon>Pseudomonadota</taxon>
        <taxon>Alphaproteobacteria</taxon>
        <taxon>Rickettsiales</taxon>
        <taxon>Rickettsiaceae</taxon>
        <taxon>Rickettsieae</taxon>
        <taxon>Orientia</taxon>
    </lineage>
</organism>